<dbReference type="SUPFAM" id="SSF52540">
    <property type="entry name" value="P-loop containing nucleoside triphosphate hydrolases"/>
    <property type="match status" value="2"/>
</dbReference>
<dbReference type="AlphaFoldDB" id="A0A2N6PEX9"/>
<protein>
    <submittedName>
        <fullName evidence="3">Type III restriction endonuclease</fullName>
    </submittedName>
</protein>
<feature type="domain" description="Helicase/UvrB N-terminal" evidence="2">
    <location>
        <begin position="111"/>
        <end position="311"/>
    </location>
</feature>
<dbReference type="InterPro" id="IPR027417">
    <property type="entry name" value="P-loop_NTPase"/>
</dbReference>
<organism evidence="3 4">
    <name type="scientific">Brevibacterium luteolum</name>
    <dbReference type="NCBI Taxonomy" id="199591"/>
    <lineage>
        <taxon>Bacteria</taxon>
        <taxon>Bacillati</taxon>
        <taxon>Actinomycetota</taxon>
        <taxon>Actinomycetes</taxon>
        <taxon>Micrococcales</taxon>
        <taxon>Brevibacteriaceae</taxon>
        <taxon>Brevibacterium</taxon>
    </lineage>
</organism>
<reference evidence="3 4" key="1">
    <citation type="submission" date="2017-09" db="EMBL/GenBank/DDBJ databases">
        <title>Bacterial strain isolated from the female urinary microbiota.</title>
        <authorList>
            <person name="Thomas-White K."/>
            <person name="Kumar N."/>
            <person name="Forster S."/>
            <person name="Putonti C."/>
            <person name="Lawley T."/>
            <person name="Wolfe A.J."/>
        </authorList>
    </citation>
    <scope>NUCLEOTIDE SEQUENCE [LARGE SCALE GENOMIC DNA]</scope>
    <source>
        <strain evidence="3 4">UMB0680</strain>
    </source>
</reference>
<dbReference type="RefSeq" id="WP_102162826.1">
    <property type="nucleotide sequence ID" value="NZ_PNFZ01000008.1"/>
</dbReference>
<dbReference type="OrthoDB" id="9776021at2"/>
<dbReference type="EMBL" id="PNFZ01000008">
    <property type="protein sequence ID" value="PMB97239.1"/>
    <property type="molecule type" value="Genomic_DNA"/>
</dbReference>
<keyword evidence="1" id="KW-0472">Membrane</keyword>
<keyword evidence="1" id="KW-0812">Transmembrane</keyword>
<keyword evidence="3" id="KW-0378">Hydrolase</keyword>
<sequence length="875" mass="101162">MATTKFEDSFAFYTELWLFYRNSRGKIRSRYNDLTRKFLAYNDPHENPQAFLRLPQFEALEMYVFLKEFLDNQQVADIFDQWRKREGVFSERSYYSSTSRDTLFDDFTIEQTDVVFNKMRKFQEDYPNYIYALTMGLGKTILMATCIFYEFLLANKYPKDQRFVHNALVFAPDKTVLESLREIVTFDKTKVVPPEYARVLDANIKFAFLDDPGVTLNVIDDSSFNIVISNTQKIIVKKKRTEESAAARLFTVSSSSLLSSLYGAEANEGEENVFDDSALMENQRFQKLTRLKQLGIYVDEAHHLFGAGLEKALRSKSSTKTSLRDTINLLAARTDVVACFNYTGTPYVNRQPLPDVVYGYGLAESIRNGYLKDAQPQGFENVKNEDFLRNAITKFWEKYHDQTFEGLSPKLAIFAATIEEATEEVQPVVESVLADLGVDASKTLVNVGDPKVTKDEDIRNFNNLDIPGSVGNEKQFIILVGKGREGWNCRSLSGVAMYRSPKSKVFVLQATMRCLRKITDDQQTALVFLSKENFDILDAELEKNFNMDLDGLTRKGPKPKRTYQVHVLPPERTITLKRIWREYDLVEKDYGEPLDFELNDEEALVEKYQAVVYEKQKISSQTTVKSRNVDELRQMDEYSLFTLTADISRYLNRSPLLIRRILTESVDGADRIIEVVNRYNDVIHDRLIPAIFHSLYDLNSSVRSEDRELVLLREPDNADYYEFRAEEELVVEQGDEKLTTPQRDKSFHADTYCFDSKPELEMFWQYVESEKVKEVYFTGMFTSRQGDLGIQYFDPESRRIRLYYPDFVARMADDTWQLVEVKADFQIDDALVQAKARAAEEMTVESGVRYIMYPGSRIMNTNVLDDPEPENAAVN</sequence>
<dbReference type="GO" id="GO:0005524">
    <property type="term" value="F:ATP binding"/>
    <property type="evidence" value="ECO:0007669"/>
    <property type="project" value="InterPro"/>
</dbReference>
<dbReference type="GO" id="GO:0016787">
    <property type="term" value="F:hydrolase activity"/>
    <property type="evidence" value="ECO:0007669"/>
    <property type="project" value="InterPro"/>
</dbReference>
<keyword evidence="1" id="KW-1133">Transmembrane helix</keyword>
<evidence type="ECO:0000313" key="4">
    <source>
        <dbReference type="Proteomes" id="UP000235703"/>
    </source>
</evidence>
<evidence type="ECO:0000313" key="3">
    <source>
        <dbReference type="EMBL" id="PMB97239.1"/>
    </source>
</evidence>
<dbReference type="Pfam" id="PF04851">
    <property type="entry name" value="ResIII"/>
    <property type="match status" value="1"/>
</dbReference>
<dbReference type="GO" id="GO:0003677">
    <property type="term" value="F:DNA binding"/>
    <property type="evidence" value="ECO:0007669"/>
    <property type="project" value="InterPro"/>
</dbReference>
<proteinExistence type="predicted"/>
<keyword evidence="3" id="KW-0255">Endonuclease</keyword>
<dbReference type="Proteomes" id="UP000235703">
    <property type="component" value="Unassembled WGS sequence"/>
</dbReference>
<dbReference type="InterPro" id="IPR006935">
    <property type="entry name" value="Helicase/UvrB_N"/>
</dbReference>
<accession>A0A2N6PEX9</accession>
<comment type="caution">
    <text evidence="3">The sequence shown here is derived from an EMBL/GenBank/DDBJ whole genome shotgun (WGS) entry which is preliminary data.</text>
</comment>
<dbReference type="Gene3D" id="3.40.50.300">
    <property type="entry name" value="P-loop containing nucleotide triphosphate hydrolases"/>
    <property type="match status" value="2"/>
</dbReference>
<keyword evidence="3" id="KW-0540">Nuclease</keyword>
<dbReference type="GO" id="GO:0004519">
    <property type="term" value="F:endonuclease activity"/>
    <property type="evidence" value="ECO:0007669"/>
    <property type="project" value="UniProtKB-KW"/>
</dbReference>
<feature type="transmembrane region" description="Helical" evidence="1">
    <location>
        <begin position="129"/>
        <end position="152"/>
    </location>
</feature>
<keyword evidence="4" id="KW-1185">Reference proteome</keyword>
<name>A0A2N6PEX9_9MICO</name>
<gene>
    <name evidence="3" type="ORF">CJ198_11865</name>
</gene>
<evidence type="ECO:0000259" key="2">
    <source>
        <dbReference type="Pfam" id="PF04851"/>
    </source>
</evidence>
<evidence type="ECO:0000256" key="1">
    <source>
        <dbReference type="SAM" id="Phobius"/>
    </source>
</evidence>